<evidence type="ECO:0000259" key="1">
    <source>
        <dbReference type="Pfam" id="PF04187"/>
    </source>
</evidence>
<dbReference type="EMBL" id="FZNX01000004">
    <property type="protein sequence ID" value="SNR66317.1"/>
    <property type="molecule type" value="Genomic_DNA"/>
</dbReference>
<dbReference type="InterPro" id="IPR007314">
    <property type="entry name" value="Cofac_haem-bd_dom"/>
</dbReference>
<dbReference type="Proteomes" id="UP000198412">
    <property type="component" value="Unassembled WGS sequence"/>
</dbReference>
<dbReference type="Gene3D" id="3.40.50.11550">
    <property type="match status" value="1"/>
</dbReference>
<dbReference type="RefSeq" id="WP_089378596.1">
    <property type="nucleotide sequence ID" value="NZ_FZNX01000004.1"/>
</dbReference>
<name>A0A238Y5E1_9FLAO</name>
<gene>
    <name evidence="2" type="ORF">SAMN04488111_2296</name>
</gene>
<dbReference type="OrthoDB" id="1680202at2"/>
<dbReference type="Pfam" id="PF04187">
    <property type="entry name" value="Cofac_haem_bdg"/>
    <property type="match status" value="1"/>
</dbReference>
<dbReference type="CDD" id="cd14727">
    <property type="entry name" value="ChanN-like"/>
    <property type="match status" value="1"/>
</dbReference>
<keyword evidence="3" id="KW-1185">Reference proteome</keyword>
<accession>A0A238Y5E1</accession>
<dbReference type="AlphaFoldDB" id="A0A238Y5E1"/>
<proteinExistence type="predicted"/>
<sequence>MQKLIVFLLVILFSTVIYSQKKEAYRLYNAKGSKVSYNKMIDKMNKADIVLFGEHHNNPIVHWLQYETTKDLSKKRSLTMGAEMFEADNQSQLNAYLVGEIDQKAFDTVARLWNNYSTDYKPLVDFAKTKNIKFVATNVPRRFASLVFKGGFEVLEELSDEEKSWMAPLPISYDATLPGYVKMKEMMGGHGGDNLPKAQAIKDATMGYFILKNRENNKLFIHYNGSYHSDDYEGINWYLNRGDSNLKIVSVSVVEQENVKKFNKENKLKADFIIVVPTSMTKTY</sequence>
<reference evidence="3" key="1">
    <citation type="submission" date="2017-06" db="EMBL/GenBank/DDBJ databases">
        <authorList>
            <person name="Varghese N."/>
            <person name="Submissions S."/>
        </authorList>
    </citation>
    <scope>NUCLEOTIDE SEQUENCE [LARGE SCALE GENOMIC DNA]</scope>
    <source>
        <strain evidence="3">DSM 27993</strain>
    </source>
</reference>
<evidence type="ECO:0000313" key="3">
    <source>
        <dbReference type="Proteomes" id="UP000198412"/>
    </source>
</evidence>
<dbReference type="SUPFAM" id="SSF159501">
    <property type="entry name" value="EreA/ChaN-like"/>
    <property type="match status" value="1"/>
</dbReference>
<organism evidence="2 3">
    <name type="scientific">Lutibacter flavus</name>
    <dbReference type="NCBI Taxonomy" id="691689"/>
    <lineage>
        <taxon>Bacteria</taxon>
        <taxon>Pseudomonadati</taxon>
        <taxon>Bacteroidota</taxon>
        <taxon>Flavobacteriia</taxon>
        <taxon>Flavobacteriales</taxon>
        <taxon>Flavobacteriaceae</taxon>
        <taxon>Lutibacter</taxon>
    </lineage>
</organism>
<evidence type="ECO:0000313" key="2">
    <source>
        <dbReference type="EMBL" id="SNR66317.1"/>
    </source>
</evidence>
<feature type="domain" description="Haem-binding uptake Tiki superfamily ChaN" evidence="1">
    <location>
        <begin position="40"/>
        <end position="239"/>
    </location>
</feature>
<protein>
    <submittedName>
        <fullName evidence="2">Uncharacterized iron-regulated protein</fullName>
    </submittedName>
</protein>